<evidence type="ECO:0000313" key="2">
    <source>
        <dbReference type="Proteomes" id="UP000764110"/>
    </source>
</evidence>
<sequence length="134" mass="14586">MHLQHPRRRDDLAEQTLTEVSADSVDVAASEWRTETMPLPDESKGFGICSCSEVKPGLAQLSSARGSIVGSIEGSRDESGRVLDGLVWSGGLEGGVDHELYVDDQFDHLETKSYPSLAGGARSAVEKLERWRQS</sequence>
<proteinExistence type="predicted"/>
<reference evidence="1 2" key="1">
    <citation type="submission" date="2020-07" db="EMBL/GenBank/DDBJ databases">
        <title>Metarhizium humberi genome.</title>
        <authorList>
            <person name="Lysoe E."/>
        </authorList>
    </citation>
    <scope>NUCLEOTIDE SEQUENCE [LARGE SCALE GENOMIC DNA]</scope>
    <source>
        <strain evidence="1 2">ESALQ1638</strain>
    </source>
</reference>
<evidence type="ECO:0000313" key="1">
    <source>
        <dbReference type="EMBL" id="KAH0596301.1"/>
    </source>
</evidence>
<organism evidence="1 2">
    <name type="scientific">Metarhizium humberi</name>
    <dbReference type="NCBI Taxonomy" id="2596975"/>
    <lineage>
        <taxon>Eukaryota</taxon>
        <taxon>Fungi</taxon>
        <taxon>Dikarya</taxon>
        <taxon>Ascomycota</taxon>
        <taxon>Pezizomycotina</taxon>
        <taxon>Sordariomycetes</taxon>
        <taxon>Hypocreomycetidae</taxon>
        <taxon>Hypocreales</taxon>
        <taxon>Clavicipitaceae</taxon>
        <taxon>Metarhizium</taxon>
    </lineage>
</organism>
<protein>
    <submittedName>
        <fullName evidence="1">Uncharacterized protein</fullName>
    </submittedName>
</protein>
<dbReference type="AlphaFoldDB" id="A0A9P8M9Z9"/>
<keyword evidence="2" id="KW-1185">Reference proteome</keyword>
<dbReference type="Proteomes" id="UP000764110">
    <property type="component" value="Unassembled WGS sequence"/>
</dbReference>
<name>A0A9P8M9Z9_9HYPO</name>
<accession>A0A9P8M9Z9</accession>
<dbReference type="EMBL" id="JACEFI010000010">
    <property type="protein sequence ID" value="KAH0596301.1"/>
    <property type="molecule type" value="Genomic_DNA"/>
</dbReference>
<comment type="caution">
    <text evidence="1">The sequence shown here is derived from an EMBL/GenBank/DDBJ whole genome shotgun (WGS) entry which is preliminary data.</text>
</comment>
<gene>
    <name evidence="1" type="ORF">MHUMG1_06162</name>
</gene>